<dbReference type="Proteomes" id="UP001058533">
    <property type="component" value="Chromosome"/>
</dbReference>
<keyword evidence="1" id="KW-0812">Transmembrane</keyword>
<feature type="transmembrane region" description="Helical" evidence="1">
    <location>
        <begin position="20"/>
        <end position="42"/>
    </location>
</feature>
<sequence>MRRILHVAKRLFDDRRGATAVEYGLILALVFLAIVGAIAGVADATITMWDGVSTDVEDATSGQAE</sequence>
<evidence type="ECO:0000256" key="1">
    <source>
        <dbReference type="SAM" id="Phobius"/>
    </source>
</evidence>
<evidence type="ECO:0000313" key="3">
    <source>
        <dbReference type="Proteomes" id="UP001058533"/>
    </source>
</evidence>
<accession>A0ABY5L6I9</accession>
<evidence type="ECO:0000313" key="2">
    <source>
        <dbReference type="EMBL" id="UUL81284.1"/>
    </source>
</evidence>
<protein>
    <submittedName>
        <fullName evidence="2">Flp family type IVb pilin</fullName>
    </submittedName>
</protein>
<name>A0ABY5L6I9_9SPHN</name>
<dbReference type="EMBL" id="CP101740">
    <property type="protein sequence ID" value="UUL81284.1"/>
    <property type="molecule type" value="Genomic_DNA"/>
</dbReference>
<keyword evidence="3" id="KW-1185">Reference proteome</keyword>
<keyword evidence="1" id="KW-0472">Membrane</keyword>
<dbReference type="RefSeq" id="WP_256504946.1">
    <property type="nucleotide sequence ID" value="NZ_CP101740.1"/>
</dbReference>
<proteinExistence type="predicted"/>
<gene>
    <name evidence="2" type="ORF">NMP03_08570</name>
</gene>
<reference evidence="2" key="1">
    <citation type="submission" date="2022-07" db="EMBL/GenBank/DDBJ databases">
        <title>Sphingomonas sp. nov., a novel bacterium isolated from the north slope of the Mount Everest.</title>
        <authorList>
            <person name="Cui X."/>
            <person name="Liu Y."/>
        </authorList>
    </citation>
    <scope>NUCLEOTIDE SEQUENCE</scope>
    <source>
        <strain evidence="2">S5-59</strain>
    </source>
</reference>
<keyword evidence="1" id="KW-1133">Transmembrane helix</keyword>
<organism evidence="2 3">
    <name type="scientific">Sphingomonas qomolangmaensis</name>
    <dbReference type="NCBI Taxonomy" id="2918765"/>
    <lineage>
        <taxon>Bacteria</taxon>
        <taxon>Pseudomonadati</taxon>
        <taxon>Pseudomonadota</taxon>
        <taxon>Alphaproteobacteria</taxon>
        <taxon>Sphingomonadales</taxon>
        <taxon>Sphingomonadaceae</taxon>
        <taxon>Sphingomonas</taxon>
    </lineage>
</organism>